<evidence type="ECO:0000256" key="1">
    <source>
        <dbReference type="ARBA" id="ARBA00004245"/>
    </source>
</evidence>
<dbReference type="InterPro" id="IPR011992">
    <property type="entry name" value="EF-hand-dom_pair"/>
</dbReference>
<dbReference type="SUPFAM" id="SSF46966">
    <property type="entry name" value="Spectrin repeat"/>
    <property type="match status" value="11"/>
</dbReference>
<dbReference type="GO" id="GO:0005737">
    <property type="term" value="C:cytoplasm"/>
    <property type="evidence" value="ECO:0007669"/>
    <property type="project" value="TreeGrafter"/>
</dbReference>
<dbReference type="PANTHER" id="PTHR23169">
    <property type="entry name" value="ENVOPLAKIN"/>
    <property type="match status" value="1"/>
</dbReference>
<dbReference type="GO" id="GO:0042060">
    <property type="term" value="P:wound healing"/>
    <property type="evidence" value="ECO:0007669"/>
    <property type="project" value="TreeGrafter"/>
</dbReference>
<feature type="coiled-coil region" evidence="4">
    <location>
        <begin position="1919"/>
        <end position="1946"/>
    </location>
</feature>
<dbReference type="GO" id="GO:0005509">
    <property type="term" value="F:calcium ion binding"/>
    <property type="evidence" value="ECO:0007669"/>
    <property type="project" value="InterPro"/>
</dbReference>
<dbReference type="WBParaSite" id="NBR_0000976301-mRNA-1">
    <property type="protein sequence ID" value="NBR_0000976301-mRNA-1"/>
    <property type="gene ID" value="NBR_0000976301"/>
</dbReference>
<dbReference type="SUPFAM" id="SSF47473">
    <property type="entry name" value="EF-hand"/>
    <property type="match status" value="1"/>
</dbReference>
<protein>
    <submittedName>
        <fullName evidence="9">GAR domain-containing protein</fullName>
    </submittedName>
</protein>
<dbReference type="GO" id="GO:0008017">
    <property type="term" value="F:microtubule binding"/>
    <property type="evidence" value="ECO:0007669"/>
    <property type="project" value="InterPro"/>
</dbReference>
<feature type="coiled-coil region" evidence="4">
    <location>
        <begin position="2431"/>
        <end position="2463"/>
    </location>
</feature>
<sequence length="2792" mass="314004">MEPVSIDHQKLTAQRADLYALAEKHKDGLDLLDELESVSAKLSEAERETCGNRLSATPRIAMELVAKYNAQAEAMKSRSERINAADQKAIELQTAEDDLSSWISAQHKNLLEQDVPTTIDAVNAVLSSLERLSKAKRQEQRRLDEIRLRGREIAADARLPGEGQLVTDRHRALSEHWDQLTDLMEATRDRAALAEKWIDGYAAMDKWLSAKRRMLLAIGPPTTDAAIARTQLGQLQLIGAEMVAEEDSFKKLNDMAKSLTDGGSPDAALAPLMDQMNSQWTAFGKELSEKERNVQRASDLGSEIKSMQKSVMNDLAVLDSSIEKLEALLPSEVEAHLGEVSALKGQLEELNNHVDHIAQLVSPSSGVEIDSINQSDLEDQMNSLKKRMEEMGRKLDQLKSVAMSSRHEGDEIDKKLEALLDVIRGARSEIEEAPPLTAEMSRLQERADSVDALLQKTSSLEADFPFVRAMVTERLKKVPDEDLQMKLQYLTSSWNPTISTIKDRKTMIAKVMDLVKQYADLENSLRDGLKQDEEENRGIGGDCVFGLYYDLRRLATYQDSVFIFSDKSIANLPDPGGTEGLAARINSSAPGPEANKFVRSAENFTNDCGAFGKKIAVAIENTQRKADLAEKFGRLVDEARHVVDSQTQALEAGSADLASLERVVAPKAQAVTDTLTALNDDFAALNGRLQELETTLTKAQAVTDTLTALNDDFAALNDRLQELETTLSAKRQEGEKLTSESAIIKNQANVLFMEVTDLDPVARGIEELSAQKKEIKAIEEQLNSSEQQLNSSIAEWDKGLADGVVNQSQWESNRAHADDVKKLIEKSRKKLAQREKKVEQAIEEVQAVQKNAAELVAELNALCASDALNGTVTVSDPGNQAEKLKGLKDGLKAIGARVDDFVAECKLLIRTGGPESDTTELDSTLKKVCDTWSAVSTAIAEKERETDAAVQQLGRYEDAYKSLLNWIEETEEMMENQRPPAADSKVAKAQLHAYDVLMKHIEDKDFSVKGFSSLIAKLVAMATVEDEIKSLKQRDEEISQRYNQLVAAAHDRLQRLIDAVDLAERLSEGVTPLETWLGKAEKRLNALGKVPTDVEKMEQQLTEQKDLEEEVYQKAEEVERALAVVPMLSALVNVEDANSLEAQANQITGRYEYGDIMLVADEKLALLAKAIPLSERFHEGFDAVMLWVEAVEDDLLQIDSADLATQTQLVFSMEEAMTHWRPEVDDLVAISSQLQALSSQEQAEELFQSTTEMNRRVNQIADKVARRAERLDVADRQSRAVFDELSYLLEWLGDARDRVVAAGPPSIDPDFARTQLRNQLSMNDDVTANKARLREKTIEAKKVCRELGNEGMLERALALSLHLTAEFDRLADWLDQVDDQLRNAPELTTATPSHQLWKQKEHNSQFKGDVKALQEICVPEDGVKLGELADEIIAKYDDVRKAVELRGQALDSIVDATSGLGERLDNFVQSLQGASDRMRQNTSISSNPALLQTQIAENQAIKEGLRSKQAAYGALKESAAELLSSLPQGDPARVDVDEKLRRLADLWKSIEQEADERGGFLESTLAKAQLQPAAGQPEELQRQQVEMQTVAGSMTNTENRLLGLREAGAALSGIIPVEEQTVINAQVNAVQGEWNTITKLFADKNRDLVVAMEDAMAFHMDLSSLMAWLDEAEVRLSHLPPAESVKVDEIPTVLEEVLAFKEEMDRQAVLKEQLCYTAGQIASGTSVHQAAAIRQPISKLNLRWTQLYSALCDRENKVERMLLQMGRLSEAIEQMVAWIRKTRATLNELSVTAPGLRQLEIQRCQLTVVANDVAEPLGIKICLVTSVELLCLIALMLFDHFLQERSHFHSYSHSAGNLKNIVVTVLHDTLKPFMGVSTVWPRRHVDSIVSTLNAAAQRLLRDDRNTDVLEKMNEMNTEWQELNRILDDLKIHMERAKDDAEKVGREAEKWMEWLEDVESQLATTKPTGGLPETAEVQLDDFRVLRSEIAQNKPLLEAYINESENSMEKGDNSNQSWISRNHALIKTKWAKVKELCADREKKLELALEEAVALDTSMRDTADWLMSAEQRLAEAKPVSRLADVLQKQVVENEKWVDEVAVRKQMMAEQQAAGTRLQYYCEKKDAIPIKNGLVSLKHRFEKVASRTADRTKSLKYWLDEVESRIPDEQLSTSNVNKLKEHHSEVKKIQAELASRQQDFEMTYKRGKTLIDHAPRSEVKQIAEVNDGFKKRWNSVLENANQKRVVIEQALVESSAFEDAVLELESWIDAELEKNLTAGNRVLGDLDTVKGLAEEHRKREAAEQLSTKDAGESGNLATVCGRVKEKWLLLEEQSRVRTAAIEEATTRAASFDAKVHEILDWLVGIEGKLAVSSSDLKLALTRVEEIKVELRDSRGLRDACLEDGKDLYSKCHPRAEQPLKHWLRVVENRWKEVEEKALEREFSLLDQEQQEKEREEALAELLEFVAKKREELNKMLSQTLPQDLETMTKAQRHHEDFDFELREKQADVDGAVKMNKKGKSSVAATKLADEWKQLWLDSIGHQAALETQRQLLDEMRRLEGWRWEQWKEQYVEWNDHRKARVSDLFRRIDRSHTGNIPRDVFIEAVLASKFPSSRLEMNKVADLFDKGDGLINSKEFIDALRFDRSRELKPMTDHEKVNEEITKQKNACSCCQQFKIEKVADGHYRFGDTQIKRMVRILRSTVMVRVGGGWEALEEFLSKHDPCRAKGRLNIDMFYKDVTPSTAIDTMRAFTKGRYRSGGNTNVTLGPVMKVREKTERSLPMFPQRRDDGDIGEHFF</sequence>
<dbReference type="SMART" id="SM00150">
    <property type="entry name" value="SPEC"/>
    <property type="match status" value="15"/>
</dbReference>
<dbReference type="Proteomes" id="UP000271162">
    <property type="component" value="Unassembled WGS sequence"/>
</dbReference>
<dbReference type="GO" id="GO:0031122">
    <property type="term" value="P:cytoplasmic microtubule organization"/>
    <property type="evidence" value="ECO:0007669"/>
    <property type="project" value="TreeGrafter"/>
</dbReference>
<evidence type="ECO:0000259" key="6">
    <source>
        <dbReference type="PROSITE" id="PS51460"/>
    </source>
</evidence>
<dbReference type="CDD" id="cd00176">
    <property type="entry name" value="SPEC"/>
    <property type="match status" value="6"/>
</dbReference>
<dbReference type="STRING" id="27835.A0A0N4Y257"/>
<proteinExistence type="predicted"/>
<dbReference type="InterPro" id="IPR043197">
    <property type="entry name" value="Plakin"/>
</dbReference>
<comment type="subcellular location">
    <subcellularLocation>
        <location evidence="1">Cytoplasm</location>
        <location evidence="1">Cytoskeleton</location>
    </subcellularLocation>
</comment>
<feature type="coiled-coil region" evidence="4">
    <location>
        <begin position="333"/>
        <end position="401"/>
    </location>
</feature>
<dbReference type="GO" id="GO:0005886">
    <property type="term" value="C:plasma membrane"/>
    <property type="evidence" value="ECO:0007669"/>
    <property type="project" value="UniProtKB-SubCell"/>
</dbReference>
<dbReference type="GO" id="GO:0045104">
    <property type="term" value="P:intermediate filament cytoskeleton organization"/>
    <property type="evidence" value="ECO:0007669"/>
    <property type="project" value="InterPro"/>
</dbReference>
<dbReference type="PROSITE" id="PS50222">
    <property type="entry name" value="EF_HAND_2"/>
    <property type="match status" value="1"/>
</dbReference>
<evidence type="ECO:0000256" key="2">
    <source>
        <dbReference type="ARBA" id="ARBA00022490"/>
    </source>
</evidence>
<dbReference type="EMBL" id="UYSL01020191">
    <property type="protein sequence ID" value="VDL73353.1"/>
    <property type="molecule type" value="Genomic_DNA"/>
</dbReference>
<organism evidence="9">
    <name type="scientific">Nippostrongylus brasiliensis</name>
    <name type="common">Rat hookworm</name>
    <dbReference type="NCBI Taxonomy" id="27835"/>
    <lineage>
        <taxon>Eukaryota</taxon>
        <taxon>Metazoa</taxon>
        <taxon>Ecdysozoa</taxon>
        <taxon>Nematoda</taxon>
        <taxon>Chromadorea</taxon>
        <taxon>Rhabditida</taxon>
        <taxon>Rhabditina</taxon>
        <taxon>Rhabditomorpha</taxon>
        <taxon>Strongyloidea</taxon>
        <taxon>Heligmosomidae</taxon>
        <taxon>Nippostrongylus</taxon>
    </lineage>
</organism>
<dbReference type="Gene3D" id="3.30.920.20">
    <property type="entry name" value="Gas2-like domain"/>
    <property type="match status" value="1"/>
</dbReference>
<reference evidence="9" key="1">
    <citation type="submission" date="2016-04" db="UniProtKB">
        <authorList>
            <consortium name="WormBaseParasite"/>
        </authorList>
    </citation>
    <scope>IDENTIFICATION</scope>
</reference>
<evidence type="ECO:0000256" key="3">
    <source>
        <dbReference type="ARBA" id="ARBA00023212"/>
    </source>
</evidence>
<dbReference type="Gene3D" id="1.20.5.300">
    <property type="match status" value="1"/>
</dbReference>
<gene>
    <name evidence="7" type="ORF">NBR_LOCUS9764</name>
</gene>
<dbReference type="SMART" id="SM00243">
    <property type="entry name" value="GAS2"/>
    <property type="match status" value="1"/>
</dbReference>
<feature type="coiled-coil region" evidence="4">
    <location>
        <begin position="675"/>
        <end position="858"/>
    </location>
</feature>
<evidence type="ECO:0000259" key="5">
    <source>
        <dbReference type="PROSITE" id="PS50222"/>
    </source>
</evidence>
<dbReference type="Gene3D" id="1.20.58.60">
    <property type="match status" value="11"/>
</dbReference>
<dbReference type="InterPro" id="IPR002017">
    <property type="entry name" value="Spectrin_repeat"/>
</dbReference>
<dbReference type="InterPro" id="IPR002048">
    <property type="entry name" value="EF_hand_dom"/>
</dbReference>
<dbReference type="InterPro" id="IPR003108">
    <property type="entry name" value="GAR_dom"/>
</dbReference>
<keyword evidence="3" id="KW-0206">Cytoskeleton</keyword>
<dbReference type="InterPro" id="IPR036534">
    <property type="entry name" value="GAR_dom_sf"/>
</dbReference>
<dbReference type="GO" id="GO:0030056">
    <property type="term" value="C:hemidesmosome"/>
    <property type="evidence" value="ECO:0007669"/>
    <property type="project" value="TreeGrafter"/>
</dbReference>
<accession>A0A0N4Y257</accession>
<keyword evidence="4" id="KW-0175">Coiled coil</keyword>
<dbReference type="SUPFAM" id="SSF143575">
    <property type="entry name" value="GAS2 domain-like"/>
    <property type="match status" value="1"/>
</dbReference>
<reference evidence="7 8" key="2">
    <citation type="submission" date="2018-11" db="EMBL/GenBank/DDBJ databases">
        <authorList>
            <consortium name="Pathogen Informatics"/>
        </authorList>
    </citation>
    <scope>NUCLEOTIDE SEQUENCE [LARGE SCALE GENOMIC DNA]</scope>
</reference>
<evidence type="ECO:0000313" key="9">
    <source>
        <dbReference type="WBParaSite" id="NBR_0000976301-mRNA-1"/>
    </source>
</evidence>
<dbReference type="GO" id="GO:0005198">
    <property type="term" value="F:structural molecule activity"/>
    <property type="evidence" value="ECO:0007669"/>
    <property type="project" value="TreeGrafter"/>
</dbReference>
<dbReference type="Pfam" id="PF00435">
    <property type="entry name" value="Spectrin"/>
    <property type="match status" value="5"/>
</dbReference>
<feature type="domain" description="EF-hand" evidence="5">
    <location>
        <begin position="2572"/>
        <end position="2607"/>
    </location>
</feature>
<keyword evidence="8" id="KW-1185">Reference proteome</keyword>
<dbReference type="InterPro" id="IPR018159">
    <property type="entry name" value="Spectrin/alpha-actinin"/>
</dbReference>
<evidence type="ECO:0000313" key="8">
    <source>
        <dbReference type="Proteomes" id="UP000271162"/>
    </source>
</evidence>
<evidence type="ECO:0000256" key="4">
    <source>
        <dbReference type="SAM" id="Coils"/>
    </source>
</evidence>
<dbReference type="PANTHER" id="PTHR23169:SF23">
    <property type="entry name" value="SHORT STOP, ISOFORM H"/>
    <property type="match status" value="1"/>
</dbReference>
<dbReference type="PROSITE" id="PS51460">
    <property type="entry name" value="GAR"/>
    <property type="match status" value="1"/>
</dbReference>
<keyword evidence="2" id="KW-0963">Cytoplasm</keyword>
<dbReference type="Pfam" id="PF02187">
    <property type="entry name" value="GAS2"/>
    <property type="match status" value="1"/>
</dbReference>
<feature type="domain" description="GAR" evidence="6">
    <location>
        <begin position="2648"/>
        <end position="2720"/>
    </location>
</feature>
<evidence type="ECO:0000313" key="7">
    <source>
        <dbReference type="EMBL" id="VDL73353.1"/>
    </source>
</evidence>
<name>A0A0N4Y257_NIPBR</name>
<dbReference type="OMA" id="IESRWDS"/>
<dbReference type="GO" id="GO:0005882">
    <property type="term" value="C:intermediate filament"/>
    <property type="evidence" value="ECO:0007669"/>
    <property type="project" value="TreeGrafter"/>
</dbReference>